<dbReference type="EMBL" id="CAMKVN010008334">
    <property type="protein sequence ID" value="CAI2192432.1"/>
    <property type="molecule type" value="Genomic_DNA"/>
</dbReference>
<evidence type="ECO:0000313" key="1">
    <source>
        <dbReference type="EMBL" id="CAI2192432.1"/>
    </source>
</evidence>
<comment type="caution">
    <text evidence="1">The sequence shown here is derived from an EMBL/GenBank/DDBJ whole genome shotgun (WGS) entry which is preliminary data.</text>
</comment>
<gene>
    <name evidence="1" type="ORF">FWILDA_LOCUS15574</name>
</gene>
<organism evidence="1 2">
    <name type="scientific">Funneliformis geosporum</name>
    <dbReference type="NCBI Taxonomy" id="1117311"/>
    <lineage>
        <taxon>Eukaryota</taxon>
        <taxon>Fungi</taxon>
        <taxon>Fungi incertae sedis</taxon>
        <taxon>Mucoromycota</taxon>
        <taxon>Glomeromycotina</taxon>
        <taxon>Glomeromycetes</taxon>
        <taxon>Glomerales</taxon>
        <taxon>Glomeraceae</taxon>
        <taxon>Funneliformis</taxon>
    </lineage>
</organism>
<dbReference type="Proteomes" id="UP001153678">
    <property type="component" value="Unassembled WGS sequence"/>
</dbReference>
<accession>A0A9W4WX83</accession>
<name>A0A9W4WX83_9GLOM</name>
<dbReference type="AlphaFoldDB" id="A0A9W4WX83"/>
<proteinExistence type="predicted"/>
<dbReference type="OrthoDB" id="2441332at2759"/>
<sequence>MSLASAARKIDSDGEGHRPDFMFTIDLNGHIKFEIVFGLYYPSSKFTMDLVDLGVLMKDSLDNIYNKGVELEMVVFGIHSFGIYCKLILPNYFPLNLMIYESKSITINLYWQGIILEFMQWICRMIAYTGYFLLREFELPRSNISLGLVEFVLYEIVNLK</sequence>
<evidence type="ECO:0000313" key="2">
    <source>
        <dbReference type="Proteomes" id="UP001153678"/>
    </source>
</evidence>
<protein>
    <submittedName>
        <fullName evidence="1">5903_t:CDS:1</fullName>
    </submittedName>
</protein>
<keyword evidence="2" id="KW-1185">Reference proteome</keyword>
<feature type="non-terminal residue" evidence="1">
    <location>
        <position position="160"/>
    </location>
</feature>
<reference evidence="1" key="1">
    <citation type="submission" date="2022-08" db="EMBL/GenBank/DDBJ databases">
        <authorList>
            <person name="Kallberg Y."/>
            <person name="Tangrot J."/>
            <person name="Rosling A."/>
        </authorList>
    </citation>
    <scope>NUCLEOTIDE SEQUENCE</scope>
    <source>
        <strain evidence="1">Wild A</strain>
    </source>
</reference>